<accession>A0A6L2K100</accession>
<feature type="compositionally biased region" description="Basic and acidic residues" evidence="1">
    <location>
        <begin position="717"/>
        <end position="726"/>
    </location>
</feature>
<feature type="region of interest" description="Disordered" evidence="1">
    <location>
        <begin position="936"/>
        <end position="961"/>
    </location>
</feature>
<feature type="compositionally biased region" description="Acidic residues" evidence="1">
    <location>
        <begin position="727"/>
        <end position="753"/>
    </location>
</feature>
<sequence length="1123" mass="127243">MTTTAAQQVALDNTLVPLEKRVKIHVLEIYMHQFWFTSNKKDSTAYRFKIDRKRFTLKMEVFREIYQICLRLLTQEFDALPSDKDIVSFFKELGHKGDIKSITEVVVDHMMTNQQMLDSNAYKTYLAYATGAASPKMKRKVNRLASPLKRRTLVTVEEEEPNPAKKDKPTKKPATKRQSSGVQIQDTLIHSFKVLRKSRHETSIHQAGGSGDGTGSTPWVPDEPKGKSVDTHEGAGDSGDETNEQGDDEDVLKSDDDLKQADDERTESYNPRTSDEQEETQDGEYIHTLEDYVPTDDETNDKSKDVDEEEYGRIDKEWYGDVEETVFVGRDTQGLQNLGKDTGNTDEPPVVNVDPKDWFKKPERPPTLDPEWNEGTVRFENDQITKIIGYGDYQLGNVTILRMDVKMAFLNGKLREVVYVSQPEGFVDQDKPNHVYRLNKALYGPKQAPRTWFDRLPNQEFVVPSSFDEEIVSFIKELGYTGDIDSVTKEPIYNVFELQALLRGISRFRTLLGVREEDQSFTVDRNVNDFLVIENFGMILGKPVHTNDNVETTEFNQHEIDFERWSNSISSSSFLPLVLLWLEIIIAIVGVGVTVVVVDAGVVVESSSINSLAYKTYLAFATRAATPKKTRKFKKPASLLKKKTPLTTEELVKKPAKKPKPAKKDVSTKKPSRKYKRETNIHRAGGSSKGVGLESEVPDEPKGKSIDTSEGTGLKPRVLDVSKADSSESEYESWGDSNDDNDDDDQQSDDERTESDNLRTSDDEEESQEDEFVHTPENYIPTDDETNDVDDDEYDCIKKEIYDDVNVELKDIEIKDPSIQTSPLLTIHVSVIPKSSTTQATTIPPPIPPFIPLSQQSTPIPTPTPINTKETISTTTAPDSTTLSTIQQILSDLENKVKTLRNDDHNSAISASIKSKVPTVVKDYLGTGLDDALHKALHTRDPKDKDSMDMLPRGTDSSTSKARNYASTRCIIYVHKTYCNLEESGRFSNWCRELPKKLNISKPRIRDEDLSRRAPYTTLSDPQGVIYEDKLNKKRLMHYDELHKFSDDTLKSVRDALHDMGTNLRMGYNKAMPKKRWSNLDKTRSHIMKWVPRSLIRALGILKLQNSFFRKVTTTRASLVGKA</sequence>
<dbReference type="AlphaFoldDB" id="A0A6L2K100"/>
<feature type="compositionally biased region" description="Basic and acidic residues" evidence="1">
    <location>
        <begin position="222"/>
        <end position="235"/>
    </location>
</feature>
<feature type="domain" description="Reverse transcriptase Ty1/copia-type" evidence="2">
    <location>
        <begin position="398"/>
        <end position="456"/>
    </location>
</feature>
<gene>
    <name evidence="3" type="ORF">Tci_015019</name>
</gene>
<evidence type="ECO:0000313" key="3">
    <source>
        <dbReference type="EMBL" id="GEU43041.1"/>
    </source>
</evidence>
<dbReference type="Pfam" id="PF07727">
    <property type="entry name" value="RVT_2"/>
    <property type="match status" value="1"/>
</dbReference>
<evidence type="ECO:0000256" key="1">
    <source>
        <dbReference type="SAM" id="MobiDB-lite"/>
    </source>
</evidence>
<comment type="caution">
    <text evidence="3">The sequence shown here is derived from an EMBL/GenBank/DDBJ whole genome shotgun (WGS) entry which is preliminary data.</text>
</comment>
<protein>
    <submittedName>
        <fullName evidence="3">Retrovirus-related Pol polyprotein from transposon TNT 1-94</fullName>
    </submittedName>
</protein>
<feature type="region of interest" description="Disordered" evidence="1">
    <location>
        <begin position="152"/>
        <end position="289"/>
    </location>
</feature>
<evidence type="ECO:0000259" key="2">
    <source>
        <dbReference type="Pfam" id="PF07727"/>
    </source>
</evidence>
<feature type="region of interest" description="Disordered" evidence="1">
    <location>
        <begin position="644"/>
        <end position="791"/>
    </location>
</feature>
<name>A0A6L2K100_TANCI</name>
<dbReference type="EMBL" id="BKCJ010001653">
    <property type="protein sequence ID" value="GEU43041.1"/>
    <property type="molecule type" value="Genomic_DNA"/>
</dbReference>
<feature type="region of interest" description="Disordered" evidence="1">
    <location>
        <begin position="334"/>
        <end position="374"/>
    </location>
</feature>
<feature type="compositionally biased region" description="Polar residues" evidence="1">
    <location>
        <begin position="177"/>
        <end position="188"/>
    </location>
</feature>
<organism evidence="3">
    <name type="scientific">Tanacetum cinerariifolium</name>
    <name type="common">Dalmatian daisy</name>
    <name type="synonym">Chrysanthemum cinerariifolium</name>
    <dbReference type="NCBI Taxonomy" id="118510"/>
    <lineage>
        <taxon>Eukaryota</taxon>
        <taxon>Viridiplantae</taxon>
        <taxon>Streptophyta</taxon>
        <taxon>Embryophyta</taxon>
        <taxon>Tracheophyta</taxon>
        <taxon>Spermatophyta</taxon>
        <taxon>Magnoliopsida</taxon>
        <taxon>eudicotyledons</taxon>
        <taxon>Gunneridae</taxon>
        <taxon>Pentapetalae</taxon>
        <taxon>asterids</taxon>
        <taxon>campanulids</taxon>
        <taxon>Asterales</taxon>
        <taxon>Asteraceae</taxon>
        <taxon>Asteroideae</taxon>
        <taxon>Anthemideae</taxon>
        <taxon>Anthemidinae</taxon>
        <taxon>Tanacetum</taxon>
    </lineage>
</organism>
<proteinExistence type="predicted"/>
<reference evidence="3" key="1">
    <citation type="journal article" date="2019" name="Sci. Rep.">
        <title>Draft genome of Tanacetum cinerariifolium, the natural source of mosquito coil.</title>
        <authorList>
            <person name="Yamashiro T."/>
            <person name="Shiraishi A."/>
            <person name="Satake H."/>
            <person name="Nakayama K."/>
        </authorList>
    </citation>
    <scope>NUCLEOTIDE SEQUENCE</scope>
</reference>
<dbReference type="InterPro" id="IPR013103">
    <property type="entry name" value="RVT_2"/>
</dbReference>
<feature type="compositionally biased region" description="Acidic residues" evidence="1">
    <location>
        <begin position="782"/>
        <end position="791"/>
    </location>
</feature>
<feature type="compositionally biased region" description="Acidic residues" evidence="1">
    <location>
        <begin position="238"/>
        <end position="250"/>
    </location>
</feature>
<feature type="compositionally biased region" description="Basic and acidic residues" evidence="1">
    <location>
        <begin position="936"/>
        <end position="948"/>
    </location>
</feature>
<feature type="compositionally biased region" description="Basic and acidic residues" evidence="1">
    <location>
        <begin position="354"/>
        <end position="366"/>
    </location>
</feature>
<feature type="compositionally biased region" description="Basic and acidic residues" evidence="1">
    <location>
        <begin position="251"/>
        <end position="267"/>
    </location>
</feature>